<keyword evidence="1" id="KW-1133">Transmembrane helix</keyword>
<comment type="caution">
    <text evidence="2">The sequence shown here is derived from an EMBL/GenBank/DDBJ whole genome shotgun (WGS) entry which is preliminary data.</text>
</comment>
<reference evidence="2 3" key="1">
    <citation type="submission" date="2017-11" db="EMBL/GenBank/DDBJ databases">
        <title>Genomic Encyclopedia of Archaeal and Bacterial Type Strains, Phase II (KMG-II): From Individual Species to Whole Genera.</title>
        <authorList>
            <person name="Goeker M."/>
        </authorList>
    </citation>
    <scope>NUCLEOTIDE SEQUENCE [LARGE SCALE GENOMIC DNA]</scope>
    <source>
        <strain evidence="2 3">DSM 27393</strain>
    </source>
</reference>
<dbReference type="OrthoDB" id="5111864at2"/>
<evidence type="ECO:0000313" key="2">
    <source>
        <dbReference type="EMBL" id="PJJ72569.1"/>
    </source>
</evidence>
<evidence type="ECO:0000256" key="1">
    <source>
        <dbReference type="SAM" id="Phobius"/>
    </source>
</evidence>
<dbReference type="RefSeq" id="WP_100364742.1">
    <property type="nucleotide sequence ID" value="NZ_PGFF01000001.1"/>
</dbReference>
<feature type="transmembrane region" description="Helical" evidence="1">
    <location>
        <begin position="124"/>
        <end position="144"/>
    </location>
</feature>
<feature type="transmembrane region" description="Helical" evidence="1">
    <location>
        <begin position="99"/>
        <end position="118"/>
    </location>
</feature>
<organism evidence="2 3">
    <name type="scientific">Diaminobutyricimonas aerilata</name>
    <dbReference type="NCBI Taxonomy" id="1162967"/>
    <lineage>
        <taxon>Bacteria</taxon>
        <taxon>Bacillati</taxon>
        <taxon>Actinomycetota</taxon>
        <taxon>Actinomycetes</taxon>
        <taxon>Micrococcales</taxon>
        <taxon>Microbacteriaceae</taxon>
        <taxon>Diaminobutyricimonas</taxon>
    </lineage>
</organism>
<keyword evidence="3" id="KW-1185">Reference proteome</keyword>
<keyword evidence="1" id="KW-0812">Transmembrane</keyword>
<sequence>MSATGMIVFTAGLVATLFALGALLARLADLRREARTHLDPGASGGGAGLVGSAADYAELRLRVIDEGAGRPAPELVAEWRRQARALDERSRRASAWPGATPLLPAALSLVPVGAALFATTDGAAWWVVAAGGLVLTVVSLVVGVRTIRRERDVGVLRASVADRHRERLALALDDAERRSGRRVPGLGDRVARALAILREQQP</sequence>
<keyword evidence="1" id="KW-0472">Membrane</keyword>
<protein>
    <submittedName>
        <fullName evidence="2">Uncharacterized protein</fullName>
    </submittedName>
</protein>
<evidence type="ECO:0000313" key="3">
    <source>
        <dbReference type="Proteomes" id="UP000228758"/>
    </source>
</evidence>
<proteinExistence type="predicted"/>
<accession>A0A2M9CL26</accession>
<dbReference type="AlphaFoldDB" id="A0A2M9CL26"/>
<dbReference type="EMBL" id="PGFF01000001">
    <property type="protein sequence ID" value="PJJ72569.1"/>
    <property type="molecule type" value="Genomic_DNA"/>
</dbReference>
<gene>
    <name evidence="2" type="ORF">CLV46_2141</name>
</gene>
<feature type="transmembrane region" description="Helical" evidence="1">
    <location>
        <begin position="6"/>
        <end position="25"/>
    </location>
</feature>
<dbReference type="Proteomes" id="UP000228758">
    <property type="component" value="Unassembled WGS sequence"/>
</dbReference>
<name>A0A2M9CL26_9MICO</name>